<dbReference type="EMBL" id="JBBKZT010000003">
    <property type="protein sequence ID" value="MEJ8846536.1"/>
    <property type="molecule type" value="Genomic_DNA"/>
</dbReference>
<dbReference type="PANTHER" id="PTHR30035:SF3">
    <property type="entry name" value="INTERMEMBRANE PHOSPHOLIPID TRANSPORT SYSTEM LIPOPROTEIN MLAA"/>
    <property type="match status" value="1"/>
</dbReference>
<gene>
    <name evidence="3" type="ORF">WKW82_07750</name>
</gene>
<keyword evidence="3" id="KW-0449">Lipoprotein</keyword>
<reference evidence="3 4" key="1">
    <citation type="submission" date="2024-03" db="EMBL/GenBank/DDBJ databases">
        <title>Novel species of the genus Variovorax.</title>
        <authorList>
            <person name="Liu Q."/>
            <person name="Xin Y.-H."/>
        </authorList>
    </citation>
    <scope>NUCLEOTIDE SEQUENCE [LARGE SCALE GENOMIC DNA]</scope>
    <source>
        <strain evidence="3 4">KACC 18900</strain>
    </source>
</reference>
<keyword evidence="2" id="KW-0732">Signal</keyword>
<protein>
    <submittedName>
        <fullName evidence="3">VacJ family lipoprotein</fullName>
    </submittedName>
</protein>
<dbReference type="InterPro" id="IPR007428">
    <property type="entry name" value="MlaA"/>
</dbReference>
<accession>A0ABU8WG95</accession>
<dbReference type="RefSeq" id="WP_340341688.1">
    <property type="nucleotide sequence ID" value="NZ_JBBKZT010000003.1"/>
</dbReference>
<name>A0ABU8WG95_9BURK</name>
<comment type="caution">
    <text evidence="3">The sequence shown here is derived from an EMBL/GenBank/DDBJ whole genome shotgun (WGS) entry which is preliminary data.</text>
</comment>
<dbReference type="Pfam" id="PF04333">
    <property type="entry name" value="MlaA"/>
    <property type="match status" value="1"/>
</dbReference>
<evidence type="ECO:0000313" key="4">
    <source>
        <dbReference type="Proteomes" id="UP001385892"/>
    </source>
</evidence>
<proteinExistence type="inferred from homology"/>
<evidence type="ECO:0000313" key="3">
    <source>
        <dbReference type="EMBL" id="MEJ8846536.1"/>
    </source>
</evidence>
<comment type="similarity">
    <text evidence="1">Belongs to the MlaA family.</text>
</comment>
<dbReference type="PANTHER" id="PTHR30035">
    <property type="entry name" value="LIPOPROTEIN VACJ-RELATED"/>
    <property type="match status" value="1"/>
</dbReference>
<dbReference type="Proteomes" id="UP001385892">
    <property type="component" value="Unassembled WGS sequence"/>
</dbReference>
<evidence type="ECO:0000256" key="1">
    <source>
        <dbReference type="ARBA" id="ARBA00010634"/>
    </source>
</evidence>
<organism evidence="3 4">
    <name type="scientific">Variovorax rhizosphaerae</name>
    <dbReference type="NCBI Taxonomy" id="1836200"/>
    <lineage>
        <taxon>Bacteria</taxon>
        <taxon>Pseudomonadati</taxon>
        <taxon>Pseudomonadota</taxon>
        <taxon>Betaproteobacteria</taxon>
        <taxon>Burkholderiales</taxon>
        <taxon>Comamonadaceae</taxon>
        <taxon>Variovorax</taxon>
    </lineage>
</organism>
<dbReference type="PRINTS" id="PR01805">
    <property type="entry name" value="VACJLIPOPROT"/>
</dbReference>
<evidence type="ECO:0000256" key="2">
    <source>
        <dbReference type="ARBA" id="ARBA00022729"/>
    </source>
</evidence>
<keyword evidence="4" id="KW-1185">Reference proteome</keyword>
<sequence>MAGYASGQTTSPVDPFEPFNRAVFRFNDALDEAVLIPAARAYRAALPQPVRTGVGNFFNNIGDVWNFANSVMQLRAEHSAQTFMRLNVNTVFGLGGILDVATELGIERHREDFGQTLGRWGVPPGPYIMLPVLGPSTVRDTAALLVDLNGDGVAAIRPVAARDISYIIRVVDARAQFLRASQFLGDAALDKYSFTRDIWLQRRQADVDDGKPSNDDEDDGRGR</sequence>